<gene>
    <name evidence="4" type="ORF">BDV29DRAFT_180700</name>
</gene>
<dbReference type="Gene3D" id="2.60.40.790">
    <property type="match status" value="1"/>
</dbReference>
<evidence type="ECO:0000256" key="2">
    <source>
        <dbReference type="SAM" id="MobiDB-lite"/>
    </source>
</evidence>
<evidence type="ECO:0000313" key="4">
    <source>
        <dbReference type="EMBL" id="KAB8070558.1"/>
    </source>
</evidence>
<dbReference type="CDD" id="cd06465">
    <property type="entry name" value="p23_hB-ind1_like"/>
    <property type="match status" value="1"/>
</dbReference>
<keyword evidence="5" id="KW-1185">Reference proteome</keyword>
<sequence length="186" mass="20654">MSTHPEVLWAQRSSDTTAEKNVVYLSVNLPDIQENTLKCDLTSKNLSFAATAGNESKNIPENNYAFSINFYKEIDPEKSTKKLSSRSFYLVLRKKDKALEYWPRLTSEKIKTPYIKTDFSKWVDEDEQGGGSNTLDDDMGGMDMSGMGGMGGMSGGMDFEKMMADIKAKGSDEAGADEDEEDPVQV</sequence>
<feature type="region of interest" description="Disordered" evidence="2">
    <location>
        <begin position="125"/>
        <end position="157"/>
    </location>
</feature>
<evidence type="ECO:0000313" key="5">
    <source>
        <dbReference type="Proteomes" id="UP000326565"/>
    </source>
</evidence>
<dbReference type="OrthoDB" id="4448980at2759"/>
<dbReference type="Proteomes" id="UP000326565">
    <property type="component" value="Unassembled WGS sequence"/>
</dbReference>
<organism evidence="4 5">
    <name type="scientific">Aspergillus leporis</name>
    <dbReference type="NCBI Taxonomy" id="41062"/>
    <lineage>
        <taxon>Eukaryota</taxon>
        <taxon>Fungi</taxon>
        <taxon>Dikarya</taxon>
        <taxon>Ascomycota</taxon>
        <taxon>Pezizomycotina</taxon>
        <taxon>Eurotiomycetes</taxon>
        <taxon>Eurotiomycetidae</taxon>
        <taxon>Eurotiales</taxon>
        <taxon>Aspergillaceae</taxon>
        <taxon>Aspergillus</taxon>
        <taxon>Aspergillus subgen. Circumdati</taxon>
    </lineage>
</organism>
<reference evidence="4 5" key="1">
    <citation type="submission" date="2019-04" db="EMBL/GenBank/DDBJ databases">
        <title>Friends and foes A comparative genomics study of 23 Aspergillus species from section Flavi.</title>
        <authorList>
            <consortium name="DOE Joint Genome Institute"/>
            <person name="Kjaerbolling I."/>
            <person name="Vesth T."/>
            <person name="Frisvad J.C."/>
            <person name="Nybo J.L."/>
            <person name="Theobald S."/>
            <person name="Kildgaard S."/>
            <person name="Isbrandt T."/>
            <person name="Kuo A."/>
            <person name="Sato A."/>
            <person name="Lyhne E.K."/>
            <person name="Kogle M.E."/>
            <person name="Wiebenga A."/>
            <person name="Kun R.S."/>
            <person name="Lubbers R.J."/>
            <person name="Makela M.R."/>
            <person name="Barry K."/>
            <person name="Chovatia M."/>
            <person name="Clum A."/>
            <person name="Daum C."/>
            <person name="Haridas S."/>
            <person name="He G."/>
            <person name="LaButti K."/>
            <person name="Lipzen A."/>
            <person name="Mondo S."/>
            <person name="Riley R."/>
            <person name="Salamov A."/>
            <person name="Simmons B.A."/>
            <person name="Magnuson J.K."/>
            <person name="Henrissat B."/>
            <person name="Mortensen U.H."/>
            <person name="Larsen T.O."/>
            <person name="Devries R.P."/>
            <person name="Grigoriev I.V."/>
            <person name="Machida M."/>
            <person name="Baker S.E."/>
            <person name="Andersen M.R."/>
        </authorList>
    </citation>
    <scope>NUCLEOTIDE SEQUENCE [LARGE SCALE GENOMIC DNA]</scope>
    <source>
        <strain evidence="4 5">CBS 151.66</strain>
    </source>
</reference>
<dbReference type="GO" id="GO:0051879">
    <property type="term" value="F:Hsp90 protein binding"/>
    <property type="evidence" value="ECO:0007669"/>
    <property type="project" value="InterPro"/>
</dbReference>
<dbReference type="InterPro" id="IPR008978">
    <property type="entry name" value="HSP20-like_chaperone"/>
</dbReference>
<dbReference type="PROSITE" id="PS51203">
    <property type="entry name" value="CS"/>
    <property type="match status" value="1"/>
</dbReference>
<dbReference type="PANTHER" id="PTHR22932">
    <property type="entry name" value="TELOMERASE-BINDING PROTEIN P23 HSP90 CO-CHAPERONE"/>
    <property type="match status" value="1"/>
</dbReference>
<dbReference type="Pfam" id="PF04969">
    <property type="entry name" value="CS"/>
    <property type="match status" value="1"/>
</dbReference>
<dbReference type="GO" id="GO:0005634">
    <property type="term" value="C:nucleus"/>
    <property type="evidence" value="ECO:0007669"/>
    <property type="project" value="TreeGrafter"/>
</dbReference>
<evidence type="ECO:0000259" key="3">
    <source>
        <dbReference type="PROSITE" id="PS51203"/>
    </source>
</evidence>
<comment type="similarity">
    <text evidence="1">Belongs to the p23/wos2 family.</text>
</comment>
<feature type="domain" description="CS" evidence="3">
    <location>
        <begin position="2"/>
        <end position="106"/>
    </location>
</feature>
<feature type="region of interest" description="Disordered" evidence="2">
    <location>
        <begin position="167"/>
        <end position="186"/>
    </location>
</feature>
<dbReference type="SUPFAM" id="SSF49764">
    <property type="entry name" value="HSP20-like chaperones"/>
    <property type="match status" value="1"/>
</dbReference>
<dbReference type="FunFam" id="2.60.40.790:FF:000013">
    <property type="entry name" value="Very-long-chain (3R)-3-hydroxyacyl-CoA dehydratase"/>
    <property type="match status" value="1"/>
</dbReference>
<feature type="compositionally biased region" description="Acidic residues" evidence="2">
    <location>
        <begin position="174"/>
        <end position="186"/>
    </location>
</feature>
<dbReference type="AlphaFoldDB" id="A0A5N5WPW1"/>
<dbReference type="GO" id="GO:0005829">
    <property type="term" value="C:cytosol"/>
    <property type="evidence" value="ECO:0007669"/>
    <property type="project" value="TreeGrafter"/>
</dbReference>
<accession>A0A5N5WPW1</accession>
<name>A0A5N5WPW1_9EURO</name>
<protein>
    <submittedName>
        <fullName evidence="4">HSP20-like chaperone</fullName>
    </submittedName>
</protein>
<feature type="compositionally biased region" description="Gly residues" evidence="2">
    <location>
        <begin position="146"/>
        <end position="155"/>
    </location>
</feature>
<dbReference type="GO" id="GO:0051131">
    <property type="term" value="P:chaperone-mediated protein complex assembly"/>
    <property type="evidence" value="ECO:0007669"/>
    <property type="project" value="TreeGrafter"/>
</dbReference>
<dbReference type="InterPro" id="IPR045250">
    <property type="entry name" value="p23-like"/>
</dbReference>
<dbReference type="GO" id="GO:0006457">
    <property type="term" value="P:protein folding"/>
    <property type="evidence" value="ECO:0007669"/>
    <property type="project" value="TreeGrafter"/>
</dbReference>
<dbReference type="PANTHER" id="PTHR22932:SF1">
    <property type="entry name" value="CO-CHAPERONE PROTEIN DAF-41"/>
    <property type="match status" value="1"/>
</dbReference>
<proteinExistence type="inferred from homology"/>
<dbReference type="InterPro" id="IPR007052">
    <property type="entry name" value="CS_dom"/>
</dbReference>
<dbReference type="EMBL" id="ML732298">
    <property type="protein sequence ID" value="KAB8070558.1"/>
    <property type="molecule type" value="Genomic_DNA"/>
</dbReference>
<dbReference type="GO" id="GO:0051087">
    <property type="term" value="F:protein-folding chaperone binding"/>
    <property type="evidence" value="ECO:0007669"/>
    <property type="project" value="TreeGrafter"/>
</dbReference>
<evidence type="ECO:0000256" key="1">
    <source>
        <dbReference type="ARBA" id="ARBA00025733"/>
    </source>
</evidence>